<evidence type="ECO:0000313" key="1">
    <source>
        <dbReference type="Proteomes" id="UP000504604"/>
    </source>
</evidence>
<dbReference type="Gene3D" id="3.30.40.10">
    <property type="entry name" value="Zinc/RING finger domain, C3HC4 (zinc finger)"/>
    <property type="match status" value="1"/>
</dbReference>
<gene>
    <name evidence="2" type="primary">LOC105178983</name>
</gene>
<dbReference type="PANTHER" id="PTHR46158">
    <property type="entry name" value="OS02G0165000 PROTEIN"/>
    <property type="match status" value="1"/>
</dbReference>
<proteinExistence type="predicted"/>
<dbReference type="KEGG" id="sind:105178983"/>
<reference evidence="2" key="1">
    <citation type="submission" date="2025-08" db="UniProtKB">
        <authorList>
            <consortium name="RefSeq"/>
        </authorList>
    </citation>
    <scope>IDENTIFICATION</scope>
</reference>
<dbReference type="AlphaFoldDB" id="A0A6I9UKC6"/>
<keyword evidence="1" id="KW-1185">Reference proteome</keyword>
<protein>
    <submittedName>
        <fullName evidence="2">Uncharacterized protein LOC105178983</fullName>
    </submittedName>
</protein>
<dbReference type="GeneID" id="105178983"/>
<dbReference type="InParanoid" id="A0A6I9UKC6"/>
<dbReference type="Proteomes" id="UP000504604">
    <property type="component" value="Unplaced"/>
</dbReference>
<dbReference type="InterPro" id="IPR013083">
    <property type="entry name" value="Znf_RING/FYVE/PHD"/>
</dbReference>
<name>A0A6I9UKC6_SESIN</name>
<dbReference type="PANTHER" id="PTHR46158:SF1">
    <property type="entry name" value="RING_U-BOX SUPERFAMILY PROTEIN"/>
    <property type="match status" value="1"/>
</dbReference>
<organism evidence="1 2">
    <name type="scientific">Sesamum indicum</name>
    <name type="common">Oriental sesame</name>
    <name type="synonym">Sesamum orientale</name>
    <dbReference type="NCBI Taxonomy" id="4182"/>
    <lineage>
        <taxon>Eukaryota</taxon>
        <taxon>Viridiplantae</taxon>
        <taxon>Streptophyta</taxon>
        <taxon>Embryophyta</taxon>
        <taxon>Tracheophyta</taxon>
        <taxon>Spermatophyta</taxon>
        <taxon>Magnoliopsida</taxon>
        <taxon>eudicotyledons</taxon>
        <taxon>Gunneridae</taxon>
        <taxon>Pentapetalae</taxon>
        <taxon>asterids</taxon>
        <taxon>lamiids</taxon>
        <taxon>Lamiales</taxon>
        <taxon>Pedaliaceae</taxon>
        <taxon>Sesamum</taxon>
    </lineage>
</organism>
<accession>A0A6I9UKC6</accession>
<dbReference type="RefSeq" id="XP_011100870.1">
    <property type="nucleotide sequence ID" value="XM_011102568.2"/>
</dbReference>
<evidence type="ECO:0000313" key="2">
    <source>
        <dbReference type="RefSeq" id="XP_011100870.1"/>
    </source>
</evidence>
<dbReference type="OrthoDB" id="913619at2759"/>
<sequence>MQKAMEAEESFSSLGFLPLVDAYLKGEEQINVRVKLAPQSNVEGEQVGKIHKEEAVCRFCFNNIFQYENIFMTKCNCKMIALTHENCAMERWRSREEGNLKCEYRAQDIQNVPVTLSRADKKPGQ</sequence>